<dbReference type="Gene3D" id="3.80.10.10">
    <property type="entry name" value="Ribonuclease Inhibitor"/>
    <property type="match status" value="1"/>
</dbReference>
<accession>A0A165BUS0</accession>
<evidence type="ECO:0000313" key="1">
    <source>
        <dbReference type="EMBL" id="KZT01693.1"/>
    </source>
</evidence>
<gene>
    <name evidence="1" type="ORF">LAESUDRAFT_730969</name>
</gene>
<dbReference type="SUPFAM" id="SSF52047">
    <property type="entry name" value="RNI-like"/>
    <property type="match status" value="1"/>
</dbReference>
<sequence>MSRQESGNKILPLDKMTASDLIKMRFSKLEERDTRQRVRELEHLEELIKAAEIASVQAEQQRDLNRIMNARVAINRFPVEVLQNIFVMSCTFTLPGRKYSYYRCNDIITVWNPTWIHMARAVRLMCVCHHWNKIALGTRGLWNCIEPVQGNGDHVLLERSIRGPLKVLVSQLKLEPHYAVAHALQNVEYSSRIQELYWILPSEHENGEYLRKYFRMPAPFLRSLALHGDWNPMPDGSLKLFDNHIPCLERLSLSDVNWLPSNAFTKLTFLALNYCNVPKAPIKLRGLLAGTPNLVDLILRNIADISLPRVRLEIDAADMKLVSLPRLRRLLIKDMWADDIEYVFRDAQLNEDVSVSIKHMNKRDDGRQMLESVFTWSLNALKQPKGLHFRQDLVIVAGASSGLRFEVERGMTLEDWITFNGLQMLSLSSISHLCTFERDTCRVPGLERVRNLLRQMTALETLSVNIESLTKIVDALALFRDPTDPPLCPALTTLRIAIRYESDCDIILDSVLPHRAQLGVKHLYVGLINFSSTHWRPRQAVKDQLDGNFESVNFEALWNDKAYNISLPLVCKENVYALWPPWL</sequence>
<keyword evidence="2" id="KW-1185">Reference proteome</keyword>
<name>A0A165BUS0_9APHY</name>
<dbReference type="EMBL" id="KV427661">
    <property type="protein sequence ID" value="KZT01693.1"/>
    <property type="molecule type" value="Genomic_DNA"/>
</dbReference>
<dbReference type="Proteomes" id="UP000076871">
    <property type="component" value="Unassembled WGS sequence"/>
</dbReference>
<dbReference type="InterPro" id="IPR032675">
    <property type="entry name" value="LRR_dom_sf"/>
</dbReference>
<protein>
    <recommendedName>
        <fullName evidence="3">F-box domain-containing protein</fullName>
    </recommendedName>
</protein>
<organism evidence="1 2">
    <name type="scientific">Laetiporus sulphureus 93-53</name>
    <dbReference type="NCBI Taxonomy" id="1314785"/>
    <lineage>
        <taxon>Eukaryota</taxon>
        <taxon>Fungi</taxon>
        <taxon>Dikarya</taxon>
        <taxon>Basidiomycota</taxon>
        <taxon>Agaricomycotina</taxon>
        <taxon>Agaricomycetes</taxon>
        <taxon>Polyporales</taxon>
        <taxon>Laetiporus</taxon>
    </lineage>
</organism>
<proteinExistence type="predicted"/>
<dbReference type="InParanoid" id="A0A165BUS0"/>
<evidence type="ECO:0008006" key="3">
    <source>
        <dbReference type="Google" id="ProtNLM"/>
    </source>
</evidence>
<dbReference type="AlphaFoldDB" id="A0A165BUS0"/>
<dbReference type="GeneID" id="63826969"/>
<dbReference type="RefSeq" id="XP_040759433.1">
    <property type="nucleotide sequence ID" value="XM_040909940.1"/>
</dbReference>
<reference evidence="1 2" key="1">
    <citation type="journal article" date="2016" name="Mol. Biol. Evol.">
        <title>Comparative Genomics of Early-Diverging Mushroom-Forming Fungi Provides Insights into the Origins of Lignocellulose Decay Capabilities.</title>
        <authorList>
            <person name="Nagy L.G."/>
            <person name="Riley R."/>
            <person name="Tritt A."/>
            <person name="Adam C."/>
            <person name="Daum C."/>
            <person name="Floudas D."/>
            <person name="Sun H."/>
            <person name="Yadav J.S."/>
            <person name="Pangilinan J."/>
            <person name="Larsson K.H."/>
            <person name="Matsuura K."/>
            <person name="Barry K."/>
            <person name="Labutti K."/>
            <person name="Kuo R."/>
            <person name="Ohm R.A."/>
            <person name="Bhattacharya S.S."/>
            <person name="Shirouzu T."/>
            <person name="Yoshinaga Y."/>
            <person name="Martin F.M."/>
            <person name="Grigoriev I.V."/>
            <person name="Hibbett D.S."/>
        </authorList>
    </citation>
    <scope>NUCLEOTIDE SEQUENCE [LARGE SCALE GENOMIC DNA]</scope>
    <source>
        <strain evidence="1 2">93-53</strain>
    </source>
</reference>
<evidence type="ECO:0000313" key="2">
    <source>
        <dbReference type="Proteomes" id="UP000076871"/>
    </source>
</evidence>